<evidence type="ECO:0000256" key="10">
    <source>
        <dbReference type="ARBA" id="ARBA00022840"/>
    </source>
</evidence>
<evidence type="ECO:0000256" key="1">
    <source>
        <dbReference type="ARBA" id="ARBA00002074"/>
    </source>
</evidence>
<comment type="subcellular location">
    <subcellularLocation>
        <location evidence="2">Cytoplasm</location>
    </subcellularLocation>
</comment>
<evidence type="ECO:0000256" key="8">
    <source>
        <dbReference type="ARBA" id="ARBA00022741"/>
    </source>
</evidence>
<evidence type="ECO:0000256" key="3">
    <source>
        <dbReference type="ARBA" id="ARBA00008894"/>
    </source>
</evidence>
<feature type="domain" description="Disease resistance protein winged helix" evidence="12">
    <location>
        <begin position="843"/>
        <end position="913"/>
    </location>
</feature>
<dbReference type="SUPFAM" id="SSF52058">
    <property type="entry name" value="L domain-like"/>
    <property type="match status" value="1"/>
</dbReference>
<dbReference type="Pfam" id="PF23598">
    <property type="entry name" value="LRR_14"/>
    <property type="match status" value="1"/>
</dbReference>
<feature type="domain" description="NB-ARC" evidence="11">
    <location>
        <begin position="586"/>
        <end position="754"/>
    </location>
</feature>
<dbReference type="InterPro" id="IPR055414">
    <property type="entry name" value="LRR_R13L4/SHOC2-like"/>
</dbReference>
<dbReference type="Gene3D" id="1.10.10.10">
    <property type="entry name" value="Winged helix-like DNA-binding domain superfamily/Winged helix DNA-binding domain"/>
    <property type="match status" value="1"/>
</dbReference>
<dbReference type="InterPro" id="IPR044974">
    <property type="entry name" value="Disease_R_plants"/>
</dbReference>
<keyword evidence="8" id="KW-0547">Nucleotide-binding</keyword>
<evidence type="ECO:0000259" key="12">
    <source>
        <dbReference type="Pfam" id="PF23559"/>
    </source>
</evidence>
<dbReference type="InterPro" id="IPR036388">
    <property type="entry name" value="WH-like_DNA-bd_sf"/>
</dbReference>
<keyword evidence="6" id="KW-0381">Hypersensitive response</keyword>
<gene>
    <name evidence="14" type="ORF">OLC1_LOCUS22716</name>
</gene>
<evidence type="ECO:0000259" key="13">
    <source>
        <dbReference type="Pfam" id="PF23598"/>
    </source>
</evidence>
<evidence type="ECO:0000313" key="14">
    <source>
        <dbReference type="EMBL" id="CAI9116415.1"/>
    </source>
</evidence>
<dbReference type="PANTHER" id="PTHR23155">
    <property type="entry name" value="DISEASE RESISTANCE PROTEIN RP"/>
    <property type="match status" value="1"/>
</dbReference>
<evidence type="ECO:0000256" key="5">
    <source>
        <dbReference type="ARBA" id="ARBA00022614"/>
    </source>
</evidence>
<evidence type="ECO:0000256" key="2">
    <source>
        <dbReference type="ARBA" id="ARBA00004496"/>
    </source>
</evidence>
<dbReference type="Pfam" id="PF23559">
    <property type="entry name" value="WHD_DRP"/>
    <property type="match status" value="1"/>
</dbReference>
<dbReference type="InterPro" id="IPR027417">
    <property type="entry name" value="P-loop_NTPase"/>
</dbReference>
<keyword evidence="9" id="KW-0611">Plant defense</keyword>
<dbReference type="GO" id="GO:0051607">
    <property type="term" value="P:defense response to virus"/>
    <property type="evidence" value="ECO:0007669"/>
    <property type="project" value="UniProtKB-ARBA"/>
</dbReference>
<dbReference type="Gene3D" id="3.80.10.10">
    <property type="entry name" value="Ribonuclease Inhibitor"/>
    <property type="match status" value="1"/>
</dbReference>
<evidence type="ECO:0000313" key="15">
    <source>
        <dbReference type="Proteomes" id="UP001161247"/>
    </source>
</evidence>
<dbReference type="FunFam" id="1.10.10.10:FF:000322">
    <property type="entry name" value="Probable disease resistance protein At1g63360"/>
    <property type="match status" value="1"/>
</dbReference>
<dbReference type="GO" id="GO:0009626">
    <property type="term" value="P:plant-type hypersensitive response"/>
    <property type="evidence" value="ECO:0007669"/>
    <property type="project" value="UniProtKB-KW"/>
</dbReference>
<dbReference type="Gene3D" id="3.40.50.300">
    <property type="entry name" value="P-loop containing nucleotide triphosphate hydrolases"/>
    <property type="match status" value="1"/>
</dbReference>
<feature type="domain" description="Disease resistance R13L4/SHOC-2-like LRR" evidence="13">
    <location>
        <begin position="1006"/>
        <end position="1293"/>
    </location>
</feature>
<dbReference type="SUPFAM" id="SSF52540">
    <property type="entry name" value="P-loop containing nucleoside triphosphate hydrolases"/>
    <property type="match status" value="1"/>
</dbReference>
<dbReference type="GO" id="GO:0005737">
    <property type="term" value="C:cytoplasm"/>
    <property type="evidence" value="ECO:0007669"/>
    <property type="project" value="UniProtKB-SubCell"/>
</dbReference>
<name>A0AAV1E9M8_OLDCO</name>
<dbReference type="InterPro" id="IPR042197">
    <property type="entry name" value="Apaf_helical"/>
</dbReference>
<keyword evidence="4" id="KW-0963">Cytoplasm</keyword>
<evidence type="ECO:0000259" key="11">
    <source>
        <dbReference type="Pfam" id="PF00931"/>
    </source>
</evidence>
<dbReference type="GO" id="GO:0043531">
    <property type="term" value="F:ADP binding"/>
    <property type="evidence" value="ECO:0007669"/>
    <property type="project" value="InterPro"/>
</dbReference>
<dbReference type="Pfam" id="PF00931">
    <property type="entry name" value="NB-ARC"/>
    <property type="match status" value="1"/>
</dbReference>
<dbReference type="PANTHER" id="PTHR23155:SF1152">
    <property type="entry name" value="AAA+ ATPASE DOMAIN-CONTAINING PROTEIN"/>
    <property type="match status" value="1"/>
</dbReference>
<comment type="function">
    <text evidence="1">Confers resistance to late blight (Phytophthora infestans) races carrying the avirulence gene Avr1. Resistance proteins guard the plant against pathogens that contain an appropriate avirulence protein via an indirect interaction with this avirulence protein. That triggers a defense system including the hypersensitive response, which restricts the pathogen growth.</text>
</comment>
<dbReference type="InterPro" id="IPR002182">
    <property type="entry name" value="NB-ARC"/>
</dbReference>
<keyword evidence="7" id="KW-0677">Repeat</keyword>
<dbReference type="EMBL" id="OX459125">
    <property type="protein sequence ID" value="CAI9116415.1"/>
    <property type="molecule type" value="Genomic_DNA"/>
</dbReference>
<keyword evidence="15" id="KW-1185">Reference proteome</keyword>
<accession>A0AAV1E9M8</accession>
<proteinExistence type="inferred from homology"/>
<sequence>MDSLAQHHRTEQVAHVINLEVVENILRPSVRVLSESDIVYEELQLRLKRVDDEIQNLIDQQDLKQLTDSKFLKKIVQDIKKNFTGFESLRRYGGSRNRKLLVSSFISCFQILQSIYNNHEYPGKEEDSENISSSIFEKGMILDALHRLEFLKNFLCLYGSWFFKHPKGYCDEYVIELLVIQLSKLFFWYLARVVDETKKEDVTSYNAERRLLKNVIGSIHDTVKCYHFNWEIVDRLRLQYNDTPSNIVDEDGVVFFDWLVDKLRKQKMSSGNFKAGEDEKDPIEATVEELMFLRDNLIVLFQLYAQEVSAVKEMESLSVSTLALIFEAACRIYSCFYGEKQDANDDSSLEEEADYRSYGLLGLLESVESLKKQAKDSLETADWSYGLVDLFESVDYFGNCKHFYLSSVIKTGSSSPNHPMESVDSLIETLQDLIVHDPPLIAPQMETLYHEMRSIRGGLICEIADDELGKSQMELLIAQVQEAACKCSLIIDSFRAGDGSLWYHMLGMFVFTNDVRAAGKEMKNILKEKIKPSSTNVHCNSLTNLVSFTAQSPVDINATVISCKDEKENPKSIGEASSYDLVGLKDSASEVIQILTQNSPQLTILSIVGMPGLGKTTLANSVYKHPSISFHFHLRAWCCVSQGYDRKTLLADILRQIVGQTNSSNEVRGEDCAQKLYQSLKGRKYLIVIDDIWDTEVWYDLKNIFPDDRKGSRILFTTRHRQVASGANSIPYALRLLSNKESCELLWSKIFGMETCPPELRAVSKRIARHCKGLPLLITVMSGILKSKERRKESWEQFAEEVTGLSIKRGKYWDKMEFTNILELSYMHLPDYLKSCFLHFGTFEEDTAIPVSHLIRLWISEGFVQGNLDLKSLEVEAKSYLDELIDRSLVMIAKRSSDGGVKACCIHDVLRDFCIYSTRVMPGSWIAEPLHKDYIVQQEPMFDGLISLHGHIPTRSIYYERCNQGSKFAERAGFTEVLFMSKPIMNRLCKTEWQSVQSNYNFLLWHEFLLVLDLGNVRVESGADSSDLIMIATLIHLRYLSIRIRTTEIPSDIGNLRNLETLIITGAIGYILLPESVWNLFQLRNILMNHGFFDFQHFSKTFFDNFVEHDNLKSVSTLSLRHGDDVDKLVLSKLTGIKKLGCKFYADSWDDSRGCSLFPDLDFMSELVSLKVIFSGKVQYPYKISFPSNLRKLSISNSRLPWEELSVIGRQLPNLEVLKLLNKAFEGQQWDMIDGEFQKLKFLKLDFLEIEVWNACAEHLPCLEQLVVSCCPQLLEIPSSFGEISTLQSIEVKWCSPSAITSVNQILELQLDLGNPQFNVTLVSLAS</sequence>
<dbReference type="Gene3D" id="1.10.8.430">
    <property type="entry name" value="Helical domain of apoptotic protease-activating factors"/>
    <property type="match status" value="1"/>
</dbReference>
<evidence type="ECO:0000256" key="6">
    <source>
        <dbReference type="ARBA" id="ARBA00022667"/>
    </source>
</evidence>
<keyword evidence="5" id="KW-0433">Leucine-rich repeat</keyword>
<evidence type="ECO:0000256" key="9">
    <source>
        <dbReference type="ARBA" id="ARBA00022821"/>
    </source>
</evidence>
<dbReference type="InterPro" id="IPR058922">
    <property type="entry name" value="WHD_DRP"/>
</dbReference>
<organism evidence="14 15">
    <name type="scientific">Oldenlandia corymbosa var. corymbosa</name>
    <dbReference type="NCBI Taxonomy" id="529605"/>
    <lineage>
        <taxon>Eukaryota</taxon>
        <taxon>Viridiplantae</taxon>
        <taxon>Streptophyta</taxon>
        <taxon>Embryophyta</taxon>
        <taxon>Tracheophyta</taxon>
        <taxon>Spermatophyta</taxon>
        <taxon>Magnoliopsida</taxon>
        <taxon>eudicotyledons</taxon>
        <taxon>Gunneridae</taxon>
        <taxon>Pentapetalae</taxon>
        <taxon>asterids</taxon>
        <taxon>lamiids</taxon>
        <taxon>Gentianales</taxon>
        <taxon>Rubiaceae</taxon>
        <taxon>Rubioideae</taxon>
        <taxon>Spermacoceae</taxon>
        <taxon>Hedyotis-Oldenlandia complex</taxon>
        <taxon>Oldenlandia</taxon>
    </lineage>
</organism>
<keyword evidence="10" id="KW-0067">ATP-binding</keyword>
<comment type="similarity">
    <text evidence="3">Belongs to the disease resistance NB-LRR family.</text>
</comment>
<dbReference type="PRINTS" id="PR00364">
    <property type="entry name" value="DISEASERSIST"/>
</dbReference>
<dbReference type="FunFam" id="3.40.50.300:FF:001091">
    <property type="entry name" value="Probable disease resistance protein At1g61300"/>
    <property type="match status" value="1"/>
</dbReference>
<dbReference type="Proteomes" id="UP001161247">
    <property type="component" value="Chromosome 8"/>
</dbReference>
<reference evidence="14" key="1">
    <citation type="submission" date="2023-03" db="EMBL/GenBank/DDBJ databases">
        <authorList>
            <person name="Julca I."/>
        </authorList>
    </citation>
    <scope>NUCLEOTIDE SEQUENCE</scope>
</reference>
<protein>
    <submittedName>
        <fullName evidence="14">OLC1v1017551C1</fullName>
    </submittedName>
</protein>
<dbReference type="InterPro" id="IPR032675">
    <property type="entry name" value="LRR_dom_sf"/>
</dbReference>
<evidence type="ECO:0000256" key="7">
    <source>
        <dbReference type="ARBA" id="ARBA00022737"/>
    </source>
</evidence>
<evidence type="ECO:0000256" key="4">
    <source>
        <dbReference type="ARBA" id="ARBA00022490"/>
    </source>
</evidence>
<dbReference type="GO" id="GO:0005524">
    <property type="term" value="F:ATP binding"/>
    <property type="evidence" value="ECO:0007669"/>
    <property type="project" value="UniProtKB-KW"/>
</dbReference>